<dbReference type="GO" id="GO:0005829">
    <property type="term" value="C:cytosol"/>
    <property type="evidence" value="ECO:0007669"/>
    <property type="project" value="TreeGrafter"/>
</dbReference>
<evidence type="ECO:0000256" key="2">
    <source>
        <dbReference type="ARBA" id="ARBA00022884"/>
    </source>
</evidence>
<comment type="caution">
    <text evidence="4">The sequence shown here is derived from an EMBL/GenBank/DDBJ whole genome shotgun (WGS) entry which is preliminary data.</text>
</comment>
<dbReference type="InterPro" id="IPR000037">
    <property type="entry name" value="SsrA-bd_prot"/>
</dbReference>
<dbReference type="NCBIfam" id="TIGR00086">
    <property type="entry name" value="smpB"/>
    <property type="match status" value="1"/>
</dbReference>
<organism evidence="4 5">
    <name type="scientific">Candidatus Roizmanbacteria bacterium CG03_land_8_20_14_0_80_39_12</name>
    <dbReference type="NCBI Taxonomy" id="1974847"/>
    <lineage>
        <taxon>Bacteria</taxon>
        <taxon>Candidatus Roizmaniibacteriota</taxon>
    </lineage>
</organism>
<reference evidence="5" key="1">
    <citation type="submission" date="2017-09" db="EMBL/GenBank/DDBJ databases">
        <title>Depth-based differentiation of microbial function through sediment-hosted aquifers and enrichment of novel symbionts in the deep terrestrial subsurface.</title>
        <authorList>
            <person name="Probst A.J."/>
            <person name="Ladd B."/>
            <person name="Jarett J.K."/>
            <person name="Geller-Mcgrath D.E."/>
            <person name="Sieber C.M.K."/>
            <person name="Emerson J.B."/>
            <person name="Anantharaman K."/>
            <person name="Thomas B.C."/>
            <person name="Malmstrom R."/>
            <person name="Stieglmeier M."/>
            <person name="Klingl A."/>
            <person name="Woyke T."/>
            <person name="Ryan C.M."/>
            <person name="Banfield J.F."/>
        </authorList>
    </citation>
    <scope>NUCLEOTIDE SEQUENCE [LARGE SCALE GENOMIC DNA]</scope>
</reference>
<comment type="subcellular location">
    <subcellularLocation>
        <location evidence="3">Cytoplasm</location>
    </subcellularLocation>
    <text evidence="3">The tmRNA-SmpB complex associates with stalled 70S ribosomes.</text>
</comment>
<dbReference type="HAMAP" id="MF_00023">
    <property type="entry name" value="SmpB"/>
    <property type="match status" value="1"/>
</dbReference>
<dbReference type="NCBIfam" id="NF003843">
    <property type="entry name" value="PRK05422.1"/>
    <property type="match status" value="1"/>
</dbReference>
<comment type="function">
    <text evidence="3">Required for rescue of stalled ribosomes mediated by trans-translation. Binds to transfer-messenger RNA (tmRNA), required for stable association of tmRNA with ribosomes. tmRNA and SmpB together mimic tRNA shape, replacing the anticodon stem-loop with SmpB. tmRNA is encoded by the ssrA gene; the 2 termini fold to resemble tRNA(Ala) and it encodes a 'tag peptide', a short internal open reading frame. During trans-translation Ala-aminoacylated tmRNA acts like a tRNA, entering the A-site of stalled ribosomes, displacing the stalled mRNA. The ribosome then switches to translate the ORF on the tmRNA; the nascent peptide is terminated with the 'tag peptide' encoded by the tmRNA and targeted for degradation. The ribosome is freed to recommence translation, which seems to be the essential function of trans-translation.</text>
</comment>
<dbReference type="PANTHER" id="PTHR30308:SF2">
    <property type="entry name" value="SSRA-BINDING PROTEIN"/>
    <property type="match status" value="1"/>
</dbReference>
<dbReference type="GO" id="GO:0070930">
    <property type="term" value="P:trans-translation-dependent protein tagging"/>
    <property type="evidence" value="ECO:0007669"/>
    <property type="project" value="TreeGrafter"/>
</dbReference>
<dbReference type="Gene3D" id="2.40.280.10">
    <property type="match status" value="1"/>
</dbReference>
<evidence type="ECO:0000313" key="4">
    <source>
        <dbReference type="EMBL" id="PIV08315.1"/>
    </source>
</evidence>
<dbReference type="SUPFAM" id="SSF74982">
    <property type="entry name" value="Small protein B (SmpB)"/>
    <property type="match status" value="1"/>
</dbReference>
<comment type="similarity">
    <text evidence="3">Belongs to the SmpB family.</text>
</comment>
<evidence type="ECO:0000313" key="5">
    <source>
        <dbReference type="Proteomes" id="UP000230119"/>
    </source>
</evidence>
<dbReference type="PANTHER" id="PTHR30308">
    <property type="entry name" value="TMRNA-BINDING COMPONENT OF TRANS-TRANSLATION TAGGING COMPLEX"/>
    <property type="match status" value="1"/>
</dbReference>
<gene>
    <name evidence="3" type="primary">smpB</name>
    <name evidence="4" type="ORF">COS52_03385</name>
</gene>
<evidence type="ECO:0000256" key="3">
    <source>
        <dbReference type="HAMAP-Rule" id="MF_00023"/>
    </source>
</evidence>
<protein>
    <recommendedName>
        <fullName evidence="3">SsrA-binding protein</fullName>
    </recommendedName>
    <alternativeName>
        <fullName evidence="3">Small protein B</fullName>
    </alternativeName>
</protein>
<accession>A0A2M7BS48</accession>
<dbReference type="GO" id="GO:0070929">
    <property type="term" value="P:trans-translation"/>
    <property type="evidence" value="ECO:0007669"/>
    <property type="project" value="UniProtKB-UniRule"/>
</dbReference>
<dbReference type="Proteomes" id="UP000230119">
    <property type="component" value="Unassembled WGS sequence"/>
</dbReference>
<dbReference type="Pfam" id="PF01668">
    <property type="entry name" value="SmpB"/>
    <property type="match status" value="1"/>
</dbReference>
<name>A0A2M7BS48_9BACT</name>
<dbReference type="AlphaFoldDB" id="A0A2M7BS48"/>
<keyword evidence="2 3" id="KW-0694">RNA-binding</keyword>
<evidence type="ECO:0000256" key="1">
    <source>
        <dbReference type="ARBA" id="ARBA00022490"/>
    </source>
</evidence>
<sequence>MKVINRKLSREYEILETVEAGIVLNGPETKSAFLKQINLDAAYVKLLSGEAYLINADIQKYQFAKQDEYDPKKSRKLLLHKKELLKLQVKTASKGFTLVPVSCYSQGPYIKIEIAVARGRKDLEKKKIQKKQDIIRNEKREMKEYLKG</sequence>
<dbReference type="InterPro" id="IPR023620">
    <property type="entry name" value="SmpB"/>
</dbReference>
<dbReference type="GO" id="GO:0003723">
    <property type="term" value="F:RNA binding"/>
    <property type="evidence" value="ECO:0007669"/>
    <property type="project" value="UniProtKB-UniRule"/>
</dbReference>
<keyword evidence="1 3" id="KW-0963">Cytoplasm</keyword>
<dbReference type="EMBL" id="PEVA01000146">
    <property type="protein sequence ID" value="PIV08315.1"/>
    <property type="molecule type" value="Genomic_DNA"/>
</dbReference>
<proteinExistence type="inferred from homology"/>